<protein>
    <submittedName>
        <fullName evidence="1">Uncharacterized protein</fullName>
    </submittedName>
</protein>
<evidence type="ECO:0000313" key="1">
    <source>
        <dbReference type="EMBL" id="JAV98078.1"/>
    </source>
</evidence>
<reference evidence="1" key="1">
    <citation type="journal article" date="2016" name="Sci. Rep.">
        <title>Molecular characterization of firefly nuptial gifts: a multi-omics approach sheds light on postcopulatory sexual selection.</title>
        <authorList>
            <person name="Al-Wathiqui N."/>
            <person name="Fallon T.R."/>
            <person name="South A."/>
            <person name="Weng J.K."/>
            <person name="Lewis S.M."/>
        </authorList>
    </citation>
    <scope>NUCLEOTIDE SEQUENCE</scope>
</reference>
<sequence length="100" mass="11131">MITNTVDSWAKKSTKNMLSNIKNSLFKGSSDKTITFKPLIFGGTFPIDAPTGIKPIKNKANVDGYSAQMIKSDSHKLLLNELPQVRKYGTPKTYDIDRPI</sequence>
<dbReference type="EMBL" id="GEZM01001186">
    <property type="protein sequence ID" value="JAV98078.1"/>
    <property type="molecule type" value="Transcribed_RNA"/>
</dbReference>
<dbReference type="AlphaFoldDB" id="A0A1Y1NKR4"/>
<organism evidence="1">
    <name type="scientific">Photinus pyralis</name>
    <name type="common">Common eastern firefly</name>
    <name type="synonym">Lampyris pyralis</name>
    <dbReference type="NCBI Taxonomy" id="7054"/>
    <lineage>
        <taxon>Eukaryota</taxon>
        <taxon>Metazoa</taxon>
        <taxon>Ecdysozoa</taxon>
        <taxon>Arthropoda</taxon>
        <taxon>Hexapoda</taxon>
        <taxon>Insecta</taxon>
        <taxon>Pterygota</taxon>
        <taxon>Neoptera</taxon>
        <taxon>Endopterygota</taxon>
        <taxon>Coleoptera</taxon>
        <taxon>Polyphaga</taxon>
        <taxon>Elateriformia</taxon>
        <taxon>Elateroidea</taxon>
        <taxon>Lampyridae</taxon>
        <taxon>Lampyrinae</taxon>
        <taxon>Photinus</taxon>
    </lineage>
</organism>
<dbReference type="EMBL" id="GEZM01001187">
    <property type="protein sequence ID" value="JAV98077.1"/>
    <property type="molecule type" value="Transcribed_RNA"/>
</dbReference>
<accession>A0A1Y1NKR4</accession>
<proteinExistence type="predicted"/>
<name>A0A1Y1NKR4_PHOPY</name>